<keyword evidence="3" id="KW-0547">Nucleotide-binding</keyword>
<dbReference type="Pfam" id="PF00664">
    <property type="entry name" value="ABC_membrane"/>
    <property type="match status" value="1"/>
</dbReference>
<keyword evidence="2 7" id="KW-0812">Transmembrane</keyword>
<keyword evidence="4" id="KW-0067">ATP-binding</keyword>
<reference evidence="10" key="1">
    <citation type="submission" date="2022-01" db="EMBL/GenBank/DDBJ databases">
        <title>Nocardioidaceae gen. sp. A5X3R13.</title>
        <authorList>
            <person name="Lopez Marin M.A."/>
            <person name="Uhlik O."/>
        </authorList>
    </citation>
    <scope>NUCLEOTIDE SEQUENCE</scope>
    <source>
        <strain evidence="10">A5X3R13</strain>
    </source>
</reference>
<dbReference type="NCBIfam" id="TIGR02857">
    <property type="entry name" value="CydD"/>
    <property type="match status" value="1"/>
</dbReference>
<dbReference type="Proteomes" id="UP001164390">
    <property type="component" value="Chromosome"/>
</dbReference>
<dbReference type="PROSITE" id="PS50893">
    <property type="entry name" value="ABC_TRANSPORTER_2"/>
    <property type="match status" value="1"/>
</dbReference>
<feature type="transmembrane region" description="Helical" evidence="7">
    <location>
        <begin position="23"/>
        <end position="44"/>
    </location>
</feature>
<protein>
    <submittedName>
        <fullName evidence="10">Thiol reductant ABC exporter subunit CydD</fullName>
    </submittedName>
</protein>
<evidence type="ECO:0000256" key="3">
    <source>
        <dbReference type="ARBA" id="ARBA00022741"/>
    </source>
</evidence>
<dbReference type="CDD" id="cd03228">
    <property type="entry name" value="ABCC_MRP_Like"/>
    <property type="match status" value="1"/>
</dbReference>
<feature type="domain" description="ABC transporter" evidence="8">
    <location>
        <begin position="353"/>
        <end position="558"/>
    </location>
</feature>
<dbReference type="PANTHER" id="PTHR24221:SF590">
    <property type="entry name" value="COMPONENT LINKED WITH THE ASSEMBLY OF CYTOCHROME' TRANSPORT TRANSMEMBRANE ATP-BINDING PROTEIN ABC TRANSPORTER CYDD-RELATED"/>
    <property type="match status" value="1"/>
</dbReference>
<keyword evidence="11" id="KW-1185">Reference proteome</keyword>
<feature type="transmembrane region" description="Helical" evidence="7">
    <location>
        <begin position="242"/>
        <end position="267"/>
    </location>
</feature>
<evidence type="ECO:0000313" key="11">
    <source>
        <dbReference type="Proteomes" id="UP001164390"/>
    </source>
</evidence>
<evidence type="ECO:0000256" key="2">
    <source>
        <dbReference type="ARBA" id="ARBA00022692"/>
    </source>
</evidence>
<dbReference type="AlphaFoldDB" id="A0AA46TFX2"/>
<dbReference type="InterPro" id="IPR003439">
    <property type="entry name" value="ABC_transporter-like_ATP-bd"/>
</dbReference>
<feature type="transmembrane region" description="Helical" evidence="7">
    <location>
        <begin position="56"/>
        <end position="78"/>
    </location>
</feature>
<evidence type="ECO:0000256" key="7">
    <source>
        <dbReference type="SAM" id="Phobius"/>
    </source>
</evidence>
<dbReference type="Gene3D" id="1.20.1560.10">
    <property type="entry name" value="ABC transporter type 1, transmembrane domain"/>
    <property type="match status" value="1"/>
</dbReference>
<proteinExistence type="predicted"/>
<dbReference type="GO" id="GO:0005886">
    <property type="term" value="C:plasma membrane"/>
    <property type="evidence" value="ECO:0007669"/>
    <property type="project" value="UniProtKB-SubCell"/>
</dbReference>
<dbReference type="RefSeq" id="WP_271633068.1">
    <property type="nucleotide sequence ID" value="NZ_CP094970.1"/>
</dbReference>
<dbReference type="EMBL" id="CP094970">
    <property type="protein sequence ID" value="UYM04371.1"/>
    <property type="molecule type" value="Genomic_DNA"/>
</dbReference>
<dbReference type="KEGG" id="sgrg:L0C25_17795"/>
<dbReference type="InterPro" id="IPR036640">
    <property type="entry name" value="ABC1_TM_sf"/>
</dbReference>
<feature type="transmembrane region" description="Helical" evidence="7">
    <location>
        <begin position="163"/>
        <end position="183"/>
    </location>
</feature>
<feature type="transmembrane region" description="Helical" evidence="7">
    <location>
        <begin position="137"/>
        <end position="157"/>
    </location>
</feature>
<keyword evidence="6 7" id="KW-0472">Membrane</keyword>
<dbReference type="InterPro" id="IPR017871">
    <property type="entry name" value="ABC_transporter-like_CS"/>
</dbReference>
<dbReference type="InterPro" id="IPR014216">
    <property type="entry name" value="ABC_transptr_CydD"/>
</dbReference>
<dbReference type="GO" id="GO:0042883">
    <property type="term" value="P:cysteine transport"/>
    <property type="evidence" value="ECO:0007669"/>
    <property type="project" value="InterPro"/>
</dbReference>
<keyword evidence="5 7" id="KW-1133">Transmembrane helix</keyword>
<evidence type="ECO:0000256" key="4">
    <source>
        <dbReference type="ARBA" id="ARBA00022840"/>
    </source>
</evidence>
<evidence type="ECO:0000259" key="8">
    <source>
        <dbReference type="PROSITE" id="PS50893"/>
    </source>
</evidence>
<feature type="domain" description="ABC transmembrane type-1" evidence="9">
    <location>
        <begin position="24"/>
        <end position="305"/>
    </location>
</feature>
<accession>A0AA46TFX2</accession>
<comment type="subcellular location">
    <subcellularLocation>
        <location evidence="1">Cell membrane</location>
        <topology evidence="1">Multi-pass membrane protein</topology>
    </subcellularLocation>
</comment>
<gene>
    <name evidence="10" type="primary">cydD</name>
    <name evidence="10" type="ORF">L0C25_17795</name>
</gene>
<sequence>MKPAGGALDPELVRRSAPVRRHLAVAVALGTVAAGLIVAQAWLMSVAVAQGFDGDGWSGALAAAVLGVAACFAGRALIGWGHRVAAVRAASAVKSGLRREVVEALLSDRSRPAYESGHVIALLGHGLDSLDAYFSKYLPQLVLALTVPATVCAAMLWADVLAAVTVMVTLPLIVVFMVLVGWLTRDRTERRWEALKRLTHHFADVLDGLTVLKVFGRSTRQADGLRTTGEQHRVETMRALRLAFLSSFVLELCATISVALVAVGVGLRVLDGALSLQTALFVLLLAPEAFLPVRQVGAHFHDSAEGATAARDAFTLLDGVPGGGRPNLGSMWHRSNRSQPMPHRPQSGPHLDLRGIGVRYPDRDSDALPPTDLTVEPGEVVALVGPSGCGKSTMLGVLLGFVRAESGEIVVDGVPVPDPSRLRGRIAWVPQHPALIAGTVADNVRLTTAATDVDVRHALDDAAACTLALDREVTERGANLSAGERRRVAIARALLRVRNGADILLLDEPTAGLDADAERTVIEAIRREHVTTLMVAHRPALIGAADRVEHVGRTVVRV</sequence>
<dbReference type="InterPro" id="IPR039421">
    <property type="entry name" value="Type_1_exporter"/>
</dbReference>
<dbReference type="PANTHER" id="PTHR24221">
    <property type="entry name" value="ATP-BINDING CASSETTE SUB-FAMILY B"/>
    <property type="match status" value="1"/>
</dbReference>
<dbReference type="SUPFAM" id="SSF90123">
    <property type="entry name" value="ABC transporter transmembrane region"/>
    <property type="match status" value="1"/>
</dbReference>
<evidence type="ECO:0000256" key="5">
    <source>
        <dbReference type="ARBA" id="ARBA00022989"/>
    </source>
</evidence>
<dbReference type="PROSITE" id="PS00211">
    <property type="entry name" value="ABC_TRANSPORTER_1"/>
    <property type="match status" value="1"/>
</dbReference>
<dbReference type="InterPro" id="IPR011527">
    <property type="entry name" value="ABC1_TM_dom"/>
</dbReference>
<evidence type="ECO:0000313" key="10">
    <source>
        <dbReference type="EMBL" id="UYM04371.1"/>
    </source>
</evidence>
<evidence type="ECO:0000256" key="6">
    <source>
        <dbReference type="ARBA" id="ARBA00023136"/>
    </source>
</evidence>
<dbReference type="InterPro" id="IPR027417">
    <property type="entry name" value="P-loop_NTPase"/>
</dbReference>
<dbReference type="CDD" id="cd18584">
    <property type="entry name" value="ABC_6TM_AarD_CydD"/>
    <property type="match status" value="1"/>
</dbReference>
<dbReference type="GO" id="GO:0016887">
    <property type="term" value="F:ATP hydrolysis activity"/>
    <property type="evidence" value="ECO:0007669"/>
    <property type="project" value="InterPro"/>
</dbReference>
<evidence type="ECO:0000259" key="9">
    <source>
        <dbReference type="PROSITE" id="PS50929"/>
    </source>
</evidence>
<dbReference type="SUPFAM" id="SSF52540">
    <property type="entry name" value="P-loop containing nucleoside triphosphate hydrolases"/>
    <property type="match status" value="1"/>
</dbReference>
<dbReference type="PROSITE" id="PS50929">
    <property type="entry name" value="ABC_TM1F"/>
    <property type="match status" value="1"/>
</dbReference>
<dbReference type="Gene3D" id="3.40.50.300">
    <property type="entry name" value="P-loop containing nucleotide triphosphate hydrolases"/>
    <property type="match status" value="1"/>
</dbReference>
<dbReference type="InterPro" id="IPR003593">
    <property type="entry name" value="AAA+_ATPase"/>
</dbReference>
<dbReference type="SMART" id="SM00382">
    <property type="entry name" value="AAA"/>
    <property type="match status" value="1"/>
</dbReference>
<dbReference type="GO" id="GO:0140359">
    <property type="term" value="F:ABC-type transporter activity"/>
    <property type="evidence" value="ECO:0007669"/>
    <property type="project" value="InterPro"/>
</dbReference>
<dbReference type="GO" id="GO:0005524">
    <property type="term" value="F:ATP binding"/>
    <property type="evidence" value="ECO:0007669"/>
    <property type="project" value="UniProtKB-KW"/>
</dbReference>
<dbReference type="Pfam" id="PF00005">
    <property type="entry name" value="ABC_tran"/>
    <property type="match status" value="1"/>
</dbReference>
<organism evidence="10 11">
    <name type="scientific">Solicola gregarius</name>
    <dbReference type="NCBI Taxonomy" id="2908642"/>
    <lineage>
        <taxon>Bacteria</taxon>
        <taxon>Bacillati</taxon>
        <taxon>Actinomycetota</taxon>
        <taxon>Actinomycetes</taxon>
        <taxon>Propionibacteriales</taxon>
        <taxon>Nocardioidaceae</taxon>
        <taxon>Solicola</taxon>
    </lineage>
</organism>
<evidence type="ECO:0000256" key="1">
    <source>
        <dbReference type="ARBA" id="ARBA00004651"/>
    </source>
</evidence>
<name>A0AA46TFX2_9ACTN</name>